<dbReference type="Gene3D" id="3.40.50.300">
    <property type="entry name" value="P-loop containing nucleotide triphosphate hydrolases"/>
    <property type="match status" value="2"/>
</dbReference>
<dbReference type="GO" id="GO:0016887">
    <property type="term" value="F:ATP hydrolysis activity"/>
    <property type="evidence" value="ECO:0007669"/>
    <property type="project" value="InterPro"/>
</dbReference>
<dbReference type="RefSeq" id="WP_121586050.1">
    <property type="nucleotide sequence ID" value="NZ_RCHT01000002.1"/>
</dbReference>
<evidence type="ECO:0000256" key="1">
    <source>
        <dbReference type="ARBA" id="ARBA00004202"/>
    </source>
</evidence>
<dbReference type="GO" id="GO:0005524">
    <property type="term" value="F:ATP binding"/>
    <property type="evidence" value="ECO:0007669"/>
    <property type="project" value="UniProtKB-KW"/>
</dbReference>
<dbReference type="AlphaFoldDB" id="A0A498CTL1"/>
<keyword evidence="11" id="KW-0472">Membrane</keyword>
<evidence type="ECO:0000256" key="11">
    <source>
        <dbReference type="ARBA" id="ARBA00023136"/>
    </source>
</evidence>
<keyword evidence="6" id="KW-0762">Sugar transport</keyword>
<dbReference type="Proteomes" id="UP000276301">
    <property type="component" value="Unassembled WGS sequence"/>
</dbReference>
<keyword evidence="9 13" id="KW-0067">ATP-binding</keyword>
<keyword evidence="7" id="KW-0677">Repeat</keyword>
<sequence length="507" mass="56567">MKEEAQKSPAKNVVEFREICKYFPGVRALDRISFRAESGQVYAFVGENGAGKSTLLKILNGDYTMTSGKVLLNGREQHFTCPKDAIEAGISVIYQERQVILDMTVAENVFLGSWARGKDRLIDYNRMLAETRKVIEEFGVSIDPAARVRTLSTAHQQMVEIMKAYIRNAKVIAFDEPTASLTDNEIDVLFRIIRKLRAQGKIVFYVSHRMKELEQIVDRVIVFKDGQLVAEVDRQECTNQDLIRMMVGRDLGDLFQSLERSDSIGETILEVRDLCNYYVKNVSFELHRGEILGFSGLVGAGRTELMRSIYGADPTLSGTVLLGGKKIENRSPAQAIANGIALCPEDRKEQGIIPTLSVGMNISISVLKRLRNACLLIDAKRETQLIEGGIRQFKIRTPNAQKKILELSGGNQQKAVVARAHETNPDVIILDEPTKGIDVGAKSEFYKMICEYARMGKGVILISSELPEIIGLSDRIIVMREGRVTGEISREDATEELILQYAMLGGD</sequence>
<evidence type="ECO:0000256" key="9">
    <source>
        <dbReference type="ARBA" id="ARBA00022840"/>
    </source>
</evidence>
<dbReference type="SUPFAM" id="SSF52540">
    <property type="entry name" value="P-loop containing nucleoside triphosphate hydrolases"/>
    <property type="match status" value="2"/>
</dbReference>
<accession>A0A498CTL1</accession>
<evidence type="ECO:0000313" key="14">
    <source>
        <dbReference type="Proteomes" id="UP000276301"/>
    </source>
</evidence>
<dbReference type="FunFam" id="3.40.50.300:FF:000127">
    <property type="entry name" value="Ribose import ATP-binding protein RbsA"/>
    <property type="match status" value="1"/>
</dbReference>
<dbReference type="SMART" id="SM00382">
    <property type="entry name" value="AAA"/>
    <property type="match status" value="2"/>
</dbReference>
<evidence type="ECO:0000256" key="2">
    <source>
        <dbReference type="ARBA" id="ARBA00004533"/>
    </source>
</evidence>
<keyword evidence="14" id="KW-1185">Reference proteome</keyword>
<gene>
    <name evidence="13" type="ORF">D4A47_02765</name>
</gene>
<feature type="domain" description="ABC transporter" evidence="12">
    <location>
        <begin position="259"/>
        <end position="506"/>
    </location>
</feature>
<feature type="domain" description="ABC transporter" evidence="12">
    <location>
        <begin position="14"/>
        <end position="250"/>
    </location>
</feature>
<keyword evidence="10" id="KW-1278">Translocase</keyword>
<dbReference type="EMBL" id="RCHT01000002">
    <property type="protein sequence ID" value="RLL13828.1"/>
    <property type="molecule type" value="Genomic_DNA"/>
</dbReference>
<comment type="caution">
    <text evidence="13">The sequence shown here is derived from an EMBL/GenBank/DDBJ whole genome shotgun (WGS) entry which is preliminary data.</text>
</comment>
<evidence type="ECO:0000259" key="12">
    <source>
        <dbReference type="PROSITE" id="PS50893"/>
    </source>
</evidence>
<dbReference type="PROSITE" id="PS50893">
    <property type="entry name" value="ABC_TRANSPORTER_2"/>
    <property type="match status" value="2"/>
</dbReference>
<comment type="subcellular location">
    <subcellularLocation>
        <location evidence="2">Cell inner membrane</location>
    </subcellularLocation>
    <subcellularLocation>
        <location evidence="1">Cell membrane</location>
        <topology evidence="1">Peripheral membrane protein</topology>
    </subcellularLocation>
</comment>
<dbReference type="FunFam" id="3.40.50.300:FF:000126">
    <property type="entry name" value="Galactose/methyl galactoside import ATP-binding protein MglA"/>
    <property type="match status" value="1"/>
</dbReference>
<protein>
    <submittedName>
        <fullName evidence="13">Sugar ABC transporter ATP-binding protein</fullName>
    </submittedName>
</protein>
<dbReference type="InterPro" id="IPR050107">
    <property type="entry name" value="ABC_carbohydrate_import_ATPase"/>
</dbReference>
<reference evidence="13 14" key="1">
    <citation type="submission" date="2018-10" db="EMBL/GenBank/DDBJ databases">
        <title>Anaerotruncus faecis sp. nov., isolated from human feces.</title>
        <authorList>
            <person name="Wang Y.-J."/>
        </authorList>
    </citation>
    <scope>NUCLEOTIDE SEQUENCE [LARGE SCALE GENOMIC DNA]</scope>
    <source>
        <strain evidence="13 14">22A2-44</strain>
    </source>
</reference>
<dbReference type="InterPro" id="IPR003593">
    <property type="entry name" value="AAA+_ATPase"/>
</dbReference>
<keyword evidence="5" id="KW-0997">Cell inner membrane</keyword>
<dbReference type="InterPro" id="IPR003439">
    <property type="entry name" value="ABC_transporter-like_ATP-bd"/>
</dbReference>
<keyword evidence="4" id="KW-1003">Cell membrane</keyword>
<evidence type="ECO:0000256" key="8">
    <source>
        <dbReference type="ARBA" id="ARBA00022741"/>
    </source>
</evidence>
<keyword evidence="3" id="KW-0813">Transport</keyword>
<evidence type="ECO:0000256" key="7">
    <source>
        <dbReference type="ARBA" id="ARBA00022737"/>
    </source>
</evidence>
<keyword evidence="8" id="KW-0547">Nucleotide-binding</keyword>
<evidence type="ECO:0000313" key="13">
    <source>
        <dbReference type="EMBL" id="RLL13828.1"/>
    </source>
</evidence>
<organism evidence="13 14">
    <name type="scientific">Anaerotruncus massiliensis</name>
    <name type="common">ex Liu et al. 2021</name>
    <dbReference type="NCBI Taxonomy" id="2321404"/>
    <lineage>
        <taxon>Bacteria</taxon>
        <taxon>Bacillati</taxon>
        <taxon>Bacillota</taxon>
        <taxon>Clostridia</taxon>
        <taxon>Eubacteriales</taxon>
        <taxon>Oscillospiraceae</taxon>
        <taxon>Anaerotruncus</taxon>
    </lineage>
</organism>
<dbReference type="Pfam" id="PF00005">
    <property type="entry name" value="ABC_tran"/>
    <property type="match status" value="2"/>
</dbReference>
<dbReference type="GO" id="GO:0005886">
    <property type="term" value="C:plasma membrane"/>
    <property type="evidence" value="ECO:0007669"/>
    <property type="project" value="UniProtKB-SubCell"/>
</dbReference>
<dbReference type="GO" id="GO:0015749">
    <property type="term" value="P:monosaccharide transmembrane transport"/>
    <property type="evidence" value="ECO:0007669"/>
    <property type="project" value="UniProtKB-ARBA"/>
</dbReference>
<evidence type="ECO:0000256" key="3">
    <source>
        <dbReference type="ARBA" id="ARBA00022448"/>
    </source>
</evidence>
<evidence type="ECO:0000256" key="4">
    <source>
        <dbReference type="ARBA" id="ARBA00022475"/>
    </source>
</evidence>
<dbReference type="InterPro" id="IPR027417">
    <property type="entry name" value="P-loop_NTPase"/>
</dbReference>
<evidence type="ECO:0000256" key="10">
    <source>
        <dbReference type="ARBA" id="ARBA00022967"/>
    </source>
</evidence>
<dbReference type="PANTHER" id="PTHR43790">
    <property type="entry name" value="CARBOHYDRATE TRANSPORT ATP-BINDING PROTEIN MG119-RELATED"/>
    <property type="match status" value="1"/>
</dbReference>
<evidence type="ECO:0000256" key="6">
    <source>
        <dbReference type="ARBA" id="ARBA00022597"/>
    </source>
</evidence>
<proteinExistence type="predicted"/>
<dbReference type="CDD" id="cd03215">
    <property type="entry name" value="ABC_Carb_Monos_II"/>
    <property type="match status" value="1"/>
</dbReference>
<dbReference type="PANTHER" id="PTHR43790:SF6">
    <property type="entry name" value="ARABINOSE IMPORT ATP-BINDING PROTEIN ARAG"/>
    <property type="match status" value="1"/>
</dbReference>
<evidence type="ECO:0000256" key="5">
    <source>
        <dbReference type="ARBA" id="ARBA00022519"/>
    </source>
</evidence>
<name>A0A498CTL1_9FIRM</name>
<dbReference type="CDD" id="cd03216">
    <property type="entry name" value="ABC_Carb_Monos_I"/>
    <property type="match status" value="1"/>
</dbReference>